<protein>
    <submittedName>
        <fullName evidence="1">Uncharacterized protein</fullName>
    </submittedName>
</protein>
<evidence type="ECO:0000313" key="1">
    <source>
        <dbReference type="EMBL" id="GIY22695.1"/>
    </source>
</evidence>
<reference evidence="1 2" key="1">
    <citation type="submission" date="2021-06" db="EMBL/GenBank/DDBJ databases">
        <title>Caerostris darwini draft genome.</title>
        <authorList>
            <person name="Kono N."/>
            <person name="Arakawa K."/>
        </authorList>
    </citation>
    <scope>NUCLEOTIDE SEQUENCE [LARGE SCALE GENOMIC DNA]</scope>
</reference>
<evidence type="ECO:0000313" key="2">
    <source>
        <dbReference type="Proteomes" id="UP001054837"/>
    </source>
</evidence>
<dbReference type="EMBL" id="BPLQ01006472">
    <property type="protein sequence ID" value="GIY22695.1"/>
    <property type="molecule type" value="Genomic_DNA"/>
</dbReference>
<dbReference type="AlphaFoldDB" id="A0AAV4RLU6"/>
<accession>A0AAV4RLU6</accession>
<organism evidence="1 2">
    <name type="scientific">Caerostris darwini</name>
    <dbReference type="NCBI Taxonomy" id="1538125"/>
    <lineage>
        <taxon>Eukaryota</taxon>
        <taxon>Metazoa</taxon>
        <taxon>Ecdysozoa</taxon>
        <taxon>Arthropoda</taxon>
        <taxon>Chelicerata</taxon>
        <taxon>Arachnida</taxon>
        <taxon>Araneae</taxon>
        <taxon>Araneomorphae</taxon>
        <taxon>Entelegynae</taxon>
        <taxon>Araneoidea</taxon>
        <taxon>Araneidae</taxon>
        <taxon>Caerostris</taxon>
    </lineage>
</organism>
<keyword evidence="2" id="KW-1185">Reference proteome</keyword>
<comment type="caution">
    <text evidence="1">The sequence shown here is derived from an EMBL/GenBank/DDBJ whole genome shotgun (WGS) entry which is preliminary data.</text>
</comment>
<proteinExistence type="predicted"/>
<name>A0AAV4RLU6_9ARAC</name>
<dbReference type="Proteomes" id="UP001054837">
    <property type="component" value="Unassembled WGS sequence"/>
</dbReference>
<sequence>MGKFSSTFVPSYSAEAPGAAERTKGRRGRMHLLREGVRLFVDDIPRSSAFEACGKSCWHVNTSSNFGFGSSGGPLEIFFFSNDQILGTCSTVFPLSLDCYLAMPILTNLATSKILAYLQNGAKGPRSSNV</sequence>
<gene>
    <name evidence="1" type="ORF">CDAR_203961</name>
</gene>